<feature type="domain" description="DUF5597" evidence="2">
    <location>
        <begin position="19"/>
        <end position="197"/>
    </location>
</feature>
<feature type="region of interest" description="Disordered" evidence="1">
    <location>
        <begin position="86"/>
        <end position="123"/>
    </location>
</feature>
<evidence type="ECO:0000313" key="3">
    <source>
        <dbReference type="EMBL" id="GAF67226.1"/>
    </source>
</evidence>
<gene>
    <name evidence="3" type="ORF">S01H1_14427</name>
</gene>
<name>X0RW12_9ZZZZ</name>
<evidence type="ECO:0000259" key="2">
    <source>
        <dbReference type="Pfam" id="PF18120"/>
    </source>
</evidence>
<proteinExistence type="predicted"/>
<organism evidence="3">
    <name type="scientific">marine sediment metagenome</name>
    <dbReference type="NCBI Taxonomy" id="412755"/>
    <lineage>
        <taxon>unclassified sequences</taxon>
        <taxon>metagenomes</taxon>
        <taxon>ecological metagenomes</taxon>
    </lineage>
</organism>
<dbReference type="EMBL" id="BARS01007503">
    <property type="protein sequence ID" value="GAF67226.1"/>
    <property type="molecule type" value="Genomic_DNA"/>
</dbReference>
<feature type="compositionally biased region" description="Gly residues" evidence="1">
    <location>
        <begin position="106"/>
        <end position="123"/>
    </location>
</feature>
<protein>
    <recommendedName>
        <fullName evidence="2">DUF5597 domain-containing protein</fullName>
    </recommendedName>
</protein>
<accession>X0RW12</accession>
<dbReference type="Gene3D" id="2.60.220.20">
    <property type="entry name" value="putative beta-Galactosidase from caulobacter crescentus"/>
    <property type="match status" value="1"/>
</dbReference>
<evidence type="ECO:0000256" key="1">
    <source>
        <dbReference type="SAM" id="MobiDB-lite"/>
    </source>
</evidence>
<dbReference type="InterPro" id="IPR040719">
    <property type="entry name" value="DUF5597"/>
</dbReference>
<dbReference type="Pfam" id="PF18120">
    <property type="entry name" value="DUF5597"/>
    <property type="match status" value="1"/>
</dbReference>
<comment type="caution">
    <text evidence="3">The sequence shown here is derived from an EMBL/GenBank/DDBJ whole genome shotgun (WGS) entry which is preliminary data.</text>
</comment>
<feature type="non-terminal residue" evidence="3">
    <location>
        <position position="1"/>
    </location>
</feature>
<reference evidence="3" key="1">
    <citation type="journal article" date="2014" name="Front. Microbiol.">
        <title>High frequency of phylogenetically diverse reductive dehalogenase-homologous genes in deep subseafloor sedimentary metagenomes.</title>
        <authorList>
            <person name="Kawai M."/>
            <person name="Futagami T."/>
            <person name="Toyoda A."/>
            <person name="Takaki Y."/>
            <person name="Nishi S."/>
            <person name="Hori S."/>
            <person name="Arai W."/>
            <person name="Tsubouchi T."/>
            <person name="Morono Y."/>
            <person name="Uchiyama I."/>
            <person name="Ito T."/>
            <person name="Fujiyama A."/>
            <person name="Inagaki F."/>
            <person name="Takami H."/>
        </authorList>
    </citation>
    <scope>NUCLEOTIDE SEQUENCE</scope>
    <source>
        <strain evidence="3">Expedition CK06-06</strain>
    </source>
</reference>
<feature type="compositionally biased region" description="Low complexity" evidence="1">
    <location>
        <begin position="86"/>
        <end position="105"/>
    </location>
</feature>
<sequence>FGIEGGRRSAADTGDSPLAMCYDVLEQLAPLITKYNGTDTMTGVLLEANDSEAHIPMGDYVIDCFKSSRGSMLPNMNSPGPIAAWAQQANQQSSQTTQGQQIQPGARGGTGTRGGAGARGGIGSFGSGGSRAGAIIIALGPDEYLIAGSGLTIEFTPNKPGPSIGGILFIDEVTFVNGQMVTGRRLNGDEDAQGQRLSVRDPSKIYHVKAYRYR</sequence>
<dbReference type="AlphaFoldDB" id="X0RW12"/>